<gene>
    <name evidence="3" type="ORF">SAMN05660472_02469</name>
</gene>
<dbReference type="STRING" id="393762.SAMN05660472_02469"/>
<keyword evidence="1" id="KW-0472">Membrane</keyword>
<organism evidence="3 4">
    <name type="scientific">Natronincola ferrireducens</name>
    <dbReference type="NCBI Taxonomy" id="393762"/>
    <lineage>
        <taxon>Bacteria</taxon>
        <taxon>Bacillati</taxon>
        <taxon>Bacillota</taxon>
        <taxon>Clostridia</taxon>
        <taxon>Peptostreptococcales</taxon>
        <taxon>Natronincolaceae</taxon>
        <taxon>Natronincola</taxon>
    </lineage>
</organism>
<feature type="domain" description="DUF2157" evidence="2">
    <location>
        <begin position="15"/>
        <end position="156"/>
    </location>
</feature>
<feature type="transmembrane region" description="Helical" evidence="1">
    <location>
        <begin position="80"/>
        <end position="98"/>
    </location>
</feature>
<keyword evidence="1" id="KW-1133">Transmembrane helix</keyword>
<evidence type="ECO:0000256" key="1">
    <source>
        <dbReference type="SAM" id="Phobius"/>
    </source>
</evidence>
<dbReference type="EMBL" id="FNFP01000006">
    <property type="protein sequence ID" value="SDL01750.1"/>
    <property type="molecule type" value="Genomic_DNA"/>
</dbReference>
<feature type="transmembrane region" description="Helical" evidence="1">
    <location>
        <begin position="356"/>
        <end position="378"/>
    </location>
</feature>
<feature type="transmembrane region" description="Helical" evidence="1">
    <location>
        <begin position="208"/>
        <end position="226"/>
    </location>
</feature>
<proteinExistence type="predicted"/>
<dbReference type="Pfam" id="PF09925">
    <property type="entry name" value="DUF2157"/>
    <property type="match status" value="1"/>
</dbReference>
<feature type="transmembrane region" description="Helical" evidence="1">
    <location>
        <begin position="385"/>
        <end position="402"/>
    </location>
</feature>
<feature type="transmembrane region" description="Helical" evidence="1">
    <location>
        <begin position="232"/>
        <end position="252"/>
    </location>
</feature>
<dbReference type="RefSeq" id="WP_176762167.1">
    <property type="nucleotide sequence ID" value="NZ_FNFP01000006.1"/>
</dbReference>
<keyword evidence="1" id="KW-0812">Transmembrane</keyword>
<evidence type="ECO:0000313" key="3">
    <source>
        <dbReference type="EMBL" id="SDL01750.1"/>
    </source>
</evidence>
<feature type="transmembrane region" description="Helical" evidence="1">
    <location>
        <begin position="333"/>
        <end position="350"/>
    </location>
</feature>
<keyword evidence="4" id="KW-1185">Reference proteome</keyword>
<name>A0A1G9GM32_9FIRM</name>
<feature type="transmembrane region" description="Helical" evidence="1">
    <location>
        <begin position="264"/>
        <end position="282"/>
    </location>
</feature>
<sequence>MNKKHVKWLYGELPQLIKQGVLSSEEAKRITDYYGESHEKGKQNLVFSIFGTLGAISIALGIILLLAFNWSDLSRSARTVLSFLPLLIGQFLSGWVIINRKESLGWCEGASSFLMIAIGSSISLISQTYHIAGDFKSFLLVWMLLSIPLVYLFKASVPSILYMIGITVWATASQFAGGNGVLFWGLILLVLPHIVLNIREGLHTSRSVFLLWSIAIILCIALGITLEKIVPGLWIITYAGYFATLYLLGKMFYDDDIGFWQKPFSVVGGGGILVMSYLLTYVEFWENIGWNSYRNRYDFSRFAGIFDYVICGGFLLSSLYLFVIFLKKKEKNSLAFGAMSVIASIGYFLAASVNPYIGVIIFNLYLLGVGIITTVYGINKCRMGITNGGMIITSLLIFLRFFDSNLGFILRGTLFILIGVGFLVSNRLLIKRQRGMSNG</sequence>
<dbReference type="InterPro" id="IPR018677">
    <property type="entry name" value="DUF2157"/>
</dbReference>
<dbReference type="Proteomes" id="UP000198718">
    <property type="component" value="Unassembled WGS sequence"/>
</dbReference>
<feature type="transmembrane region" description="Helical" evidence="1">
    <location>
        <begin position="45"/>
        <end position="68"/>
    </location>
</feature>
<evidence type="ECO:0000313" key="4">
    <source>
        <dbReference type="Proteomes" id="UP000198718"/>
    </source>
</evidence>
<dbReference type="AlphaFoldDB" id="A0A1G9GM32"/>
<feature type="transmembrane region" description="Helical" evidence="1">
    <location>
        <begin position="302"/>
        <end position="326"/>
    </location>
</feature>
<feature type="transmembrane region" description="Helical" evidence="1">
    <location>
        <begin position="176"/>
        <end position="196"/>
    </location>
</feature>
<feature type="transmembrane region" description="Helical" evidence="1">
    <location>
        <begin position="110"/>
        <end position="132"/>
    </location>
</feature>
<accession>A0A1G9GM32</accession>
<evidence type="ECO:0000259" key="2">
    <source>
        <dbReference type="Pfam" id="PF09925"/>
    </source>
</evidence>
<feature type="transmembrane region" description="Helical" evidence="1">
    <location>
        <begin position="139"/>
        <end position="164"/>
    </location>
</feature>
<protein>
    <submittedName>
        <fullName evidence="3">Predicted membrane protein</fullName>
    </submittedName>
</protein>
<reference evidence="3 4" key="1">
    <citation type="submission" date="2016-10" db="EMBL/GenBank/DDBJ databases">
        <authorList>
            <person name="de Groot N.N."/>
        </authorList>
    </citation>
    <scope>NUCLEOTIDE SEQUENCE [LARGE SCALE GENOMIC DNA]</scope>
    <source>
        <strain evidence="3 4">DSM 18346</strain>
    </source>
</reference>
<feature type="transmembrane region" description="Helical" evidence="1">
    <location>
        <begin position="408"/>
        <end position="430"/>
    </location>
</feature>